<name>A0A562IC77_MICOL</name>
<organism evidence="3 4">
    <name type="scientific">Micromonospora olivasterospora</name>
    <dbReference type="NCBI Taxonomy" id="1880"/>
    <lineage>
        <taxon>Bacteria</taxon>
        <taxon>Bacillati</taxon>
        <taxon>Actinomycetota</taxon>
        <taxon>Actinomycetes</taxon>
        <taxon>Micromonosporales</taxon>
        <taxon>Micromonosporaceae</taxon>
        <taxon>Micromonospora</taxon>
    </lineage>
</organism>
<dbReference type="InterPro" id="IPR057746">
    <property type="entry name" value="CpnT-like_N"/>
</dbReference>
<accession>A0A562IC77</accession>
<sequence length="1469" mass="154552">MSLLPSPIPHPLDYSPWELPGWVYGALDWVVGVEWPEGNERAVWDLADQWYDVAAALAGPRDDAIVAVGEVRGGFGGVGAVAEAFDAAWRRVAEGDEAPLPVLLAVSTDLGRLVEECGCDIEGAKLEVWIELGILVVELLALAVAAVLTVGAASPAAGAAIAATRVVVQQIFKRLMAQLARKTLRQGLKEAGERAAKQVAEGGMRGLARKAALGGLEEAAQESGVTLATQAYQNSTGRRHGLDVTDIGMSALGGAAGGAAAPLAGLGRHATGRAARIGEHFGREMGGEAIAEQAASLATGQGLVSLEDAARAAASGATGSATGQADVALHARLDARMAALAGAPLAPADLAVPPDTAVAPAPSAQGPAEAAYAGLESSGSGSPPGRDDERTPTDAVDAGVGGADQGLGSSQAVDGKPSLDHAGGGPQPLSGPTVGDGVAASSVPVDARLFESSPVLSAVDTQAAPAVTEAPRSALSSVAAGDVTQLAGRGADAGTGAAVGGTGSLAGANASVAGSAGTGTSGMGPAAGAETGAGGPSAGTASSGARTVHSSAAPPLASVPNTAAAAPISPHSTSGSAGQPVPGPRGEPVPPRFPKLEALNPNPRPATPQPSAESADSAVPLPRSPEWWAAKWAADREAFDRRRYRDYFERQRAWFEDKRRRGTAAELRATAALHLEQARWLIRQAHSLTRAGRTHAADEFILGGRERERESYRQTDLADAVLEGRVAPPVVDIDNWDDFSRINTDDPSLVVATVEAGGPSALTGDDDPPPIDRSRRYGEWGGLRPPLALHQSDLEGTMPRDAAGQFLRTADPRRGGWFRLANDGGPSADATRAINCLDCTLSLYETWVHGRPRVSAPRTFDSYAEGDITRPLGGEIGGPGRVEAVTGGRFQQLAACDPGGSPQDAWKAVNRGFRTIEDQLRAGGHGSYAFLITAYEGGGSHAWVALNQNGSVLYLDPQNGSVSDMPLYTHDGWTARHNVTDIDALILDPDGRPMPVPGAPPGQFSQFGDFVEPEPEDRSREWQPGPDDPTDDELYVNRVHLLEGPEPTGPAQAESGGGLPGSSPEPSPRLNDGQDSADGVRQPRVQARTDRLEAGVSVHDVVADSADLDQVFTAGVAPSEVAAVLDGPTLRRLVPQLDDAAARDLARLFGDSRVRQMLDATWQEPPRGEPLLAEELVKQLVANPDLARLILSTPELADSLTARPLTLHHLAAHRQAIGVLESVLRELNEHGPQLMKAHESPTPKATPLNANHRRISAMIQTGSGVVAQSGFDRNRMADPKYRGEYLDSLYEMASVAQSELVELANWIARVDGREVGAANWRREPKDRQRAEDKIAEYEGDVSRLLDLAGAKVEFSTLDDLYGALERLARHQGVSIVRYRDRFQNPQDSGYRDVQLVLRMSNGHLAEFRLHLASLDRVAVWEHALYEVRRDLDALALQERRPLTPRERAMFNGILEREQRLFWDALVAGL</sequence>
<protein>
    <submittedName>
        <fullName evidence="3">RelA/SpoT family protein</fullName>
    </submittedName>
</protein>
<keyword evidence="4" id="KW-1185">Reference proteome</keyword>
<gene>
    <name evidence="3" type="ORF">JD77_03505</name>
</gene>
<dbReference type="SMART" id="SM00954">
    <property type="entry name" value="RelA_SpoT"/>
    <property type="match status" value="1"/>
</dbReference>
<dbReference type="InterPro" id="IPR028908">
    <property type="entry name" value="Tox-PL_dom"/>
</dbReference>
<evidence type="ECO:0000256" key="1">
    <source>
        <dbReference type="SAM" id="MobiDB-lite"/>
    </source>
</evidence>
<dbReference type="Pfam" id="PF25547">
    <property type="entry name" value="WXG100_2"/>
    <property type="match status" value="1"/>
</dbReference>
<dbReference type="RefSeq" id="WP_145775309.1">
    <property type="nucleotide sequence ID" value="NZ_VLKE01000001.1"/>
</dbReference>
<dbReference type="EMBL" id="VLKE01000001">
    <property type="protein sequence ID" value="TWH68512.1"/>
    <property type="molecule type" value="Genomic_DNA"/>
</dbReference>
<evidence type="ECO:0000313" key="3">
    <source>
        <dbReference type="EMBL" id="TWH68512.1"/>
    </source>
</evidence>
<reference evidence="3 4" key="1">
    <citation type="submission" date="2019-07" db="EMBL/GenBank/DDBJ databases">
        <title>R&amp;d 2014.</title>
        <authorList>
            <person name="Klenk H.-P."/>
        </authorList>
    </citation>
    <scope>NUCLEOTIDE SEQUENCE [LARGE SCALE GENOMIC DNA]</scope>
    <source>
        <strain evidence="3 4">DSM 43868</strain>
    </source>
</reference>
<dbReference type="Gene3D" id="3.30.460.10">
    <property type="entry name" value="Beta Polymerase, domain 2"/>
    <property type="match status" value="1"/>
</dbReference>
<dbReference type="InterPro" id="IPR007685">
    <property type="entry name" value="RelA_SpoT"/>
</dbReference>
<feature type="compositionally biased region" description="Pro residues" evidence="1">
    <location>
        <begin position="581"/>
        <end position="593"/>
    </location>
</feature>
<dbReference type="Pfam" id="PF15644">
    <property type="entry name" value="Gln_amidase"/>
    <property type="match status" value="1"/>
</dbReference>
<feature type="region of interest" description="Disordered" evidence="1">
    <location>
        <begin position="986"/>
        <end position="1081"/>
    </location>
</feature>
<feature type="domain" description="RelA/SpoT" evidence="2">
    <location>
        <begin position="1322"/>
        <end position="1432"/>
    </location>
</feature>
<dbReference type="GO" id="GO:0015969">
    <property type="term" value="P:guanosine tetraphosphate metabolic process"/>
    <property type="evidence" value="ECO:0007669"/>
    <property type="project" value="InterPro"/>
</dbReference>
<proteinExistence type="predicted"/>
<dbReference type="Proteomes" id="UP000319825">
    <property type="component" value="Unassembled WGS sequence"/>
</dbReference>
<dbReference type="PANTHER" id="PTHR48125">
    <property type="entry name" value="LP07818P1"/>
    <property type="match status" value="1"/>
</dbReference>
<dbReference type="SUPFAM" id="SSF81301">
    <property type="entry name" value="Nucleotidyltransferase"/>
    <property type="match status" value="1"/>
</dbReference>
<dbReference type="OrthoDB" id="4554584at2"/>
<feature type="region of interest" description="Disordered" evidence="1">
    <location>
        <begin position="356"/>
        <end position="438"/>
    </location>
</feature>
<comment type="caution">
    <text evidence="3">The sequence shown here is derived from an EMBL/GenBank/DDBJ whole genome shotgun (WGS) entry which is preliminary data.</text>
</comment>
<evidence type="ECO:0000259" key="2">
    <source>
        <dbReference type="SMART" id="SM00954"/>
    </source>
</evidence>
<feature type="region of interest" description="Disordered" evidence="1">
    <location>
        <begin position="513"/>
        <end position="620"/>
    </location>
</feature>
<dbReference type="InterPro" id="IPR043519">
    <property type="entry name" value="NT_sf"/>
</dbReference>
<dbReference type="PANTHER" id="PTHR48125:SF10">
    <property type="entry name" value="OS12G0136300 PROTEIN"/>
    <property type="match status" value="1"/>
</dbReference>
<evidence type="ECO:0000313" key="4">
    <source>
        <dbReference type="Proteomes" id="UP000319825"/>
    </source>
</evidence>